<dbReference type="GO" id="GO:0030170">
    <property type="term" value="F:pyridoxal phosphate binding"/>
    <property type="evidence" value="ECO:0007669"/>
    <property type="project" value="TreeGrafter"/>
</dbReference>
<dbReference type="InterPro" id="IPR049943">
    <property type="entry name" value="Ser_HO-MeTrfase-like"/>
</dbReference>
<feature type="non-terminal residue" evidence="4">
    <location>
        <position position="1"/>
    </location>
</feature>
<protein>
    <recommendedName>
        <fullName evidence="3">Serine hydroxymethyltransferase-like domain-containing protein</fullName>
    </recommendedName>
</protein>
<evidence type="ECO:0000259" key="3">
    <source>
        <dbReference type="Pfam" id="PF00464"/>
    </source>
</evidence>
<dbReference type="InterPro" id="IPR015424">
    <property type="entry name" value="PyrdxlP-dep_Trfase"/>
</dbReference>
<dbReference type="GO" id="GO:0019264">
    <property type="term" value="P:glycine biosynthetic process from serine"/>
    <property type="evidence" value="ECO:0007669"/>
    <property type="project" value="TreeGrafter"/>
</dbReference>
<dbReference type="PANTHER" id="PTHR11680:SF35">
    <property type="entry name" value="SERINE HYDROXYMETHYLTRANSFERASE 1"/>
    <property type="match status" value="1"/>
</dbReference>
<dbReference type="Gene3D" id="3.40.640.10">
    <property type="entry name" value="Type I PLP-dependent aspartate aminotransferase-like (Major domain)"/>
    <property type="match status" value="1"/>
</dbReference>
<comment type="cofactor">
    <cofactor evidence="1">
        <name>pyridoxal 5'-phosphate</name>
        <dbReference type="ChEBI" id="CHEBI:597326"/>
    </cofactor>
</comment>
<dbReference type="Pfam" id="PF00464">
    <property type="entry name" value="SHMT"/>
    <property type="match status" value="1"/>
</dbReference>
<dbReference type="GO" id="GO:0046653">
    <property type="term" value="P:tetrahydrofolate metabolic process"/>
    <property type="evidence" value="ECO:0007669"/>
    <property type="project" value="TreeGrafter"/>
</dbReference>
<comment type="caution">
    <text evidence="4">The sequence shown here is derived from an EMBL/GenBank/DDBJ whole genome shotgun (WGS) entry which is preliminary data.</text>
</comment>
<proteinExistence type="predicted"/>
<dbReference type="InterPro" id="IPR015422">
    <property type="entry name" value="PyrdxlP-dep_Trfase_small"/>
</dbReference>
<keyword evidence="2" id="KW-0663">Pyridoxal phosphate</keyword>
<dbReference type="EMBL" id="BARS01026314">
    <property type="protein sequence ID" value="GAG00094.1"/>
    <property type="molecule type" value="Genomic_DNA"/>
</dbReference>
<evidence type="ECO:0000256" key="1">
    <source>
        <dbReference type="ARBA" id="ARBA00001933"/>
    </source>
</evidence>
<name>X0U2U6_9ZZZZ</name>
<organism evidence="4">
    <name type="scientific">marine sediment metagenome</name>
    <dbReference type="NCBI Taxonomy" id="412755"/>
    <lineage>
        <taxon>unclassified sequences</taxon>
        <taxon>metagenomes</taxon>
        <taxon>ecological metagenomes</taxon>
    </lineage>
</organism>
<evidence type="ECO:0000313" key="4">
    <source>
        <dbReference type="EMBL" id="GAG00094.1"/>
    </source>
</evidence>
<dbReference type="InterPro" id="IPR015421">
    <property type="entry name" value="PyrdxlP-dep_Trfase_major"/>
</dbReference>
<dbReference type="GO" id="GO:0005737">
    <property type="term" value="C:cytoplasm"/>
    <property type="evidence" value="ECO:0007669"/>
    <property type="project" value="TreeGrafter"/>
</dbReference>
<accession>X0U2U6</accession>
<dbReference type="GO" id="GO:0004372">
    <property type="term" value="F:glycine hydroxymethyltransferase activity"/>
    <property type="evidence" value="ECO:0007669"/>
    <property type="project" value="TreeGrafter"/>
</dbReference>
<feature type="domain" description="Serine hydroxymethyltransferase-like" evidence="3">
    <location>
        <begin position="3"/>
        <end position="259"/>
    </location>
</feature>
<dbReference type="Gene3D" id="3.90.1150.10">
    <property type="entry name" value="Aspartate Aminotransferase, domain 1"/>
    <property type="match status" value="1"/>
</dbReference>
<dbReference type="PANTHER" id="PTHR11680">
    <property type="entry name" value="SERINE HYDROXYMETHYLTRANSFERASE"/>
    <property type="match status" value="1"/>
</dbReference>
<dbReference type="AlphaFoldDB" id="X0U2U6"/>
<feature type="non-terminal residue" evidence="4">
    <location>
        <position position="266"/>
    </location>
</feature>
<dbReference type="InterPro" id="IPR039429">
    <property type="entry name" value="SHMT-like_dom"/>
</dbReference>
<evidence type="ECO:0000256" key="2">
    <source>
        <dbReference type="ARBA" id="ARBA00022898"/>
    </source>
</evidence>
<dbReference type="SUPFAM" id="SSF53383">
    <property type="entry name" value="PLP-dependent transferases"/>
    <property type="match status" value="1"/>
</dbReference>
<sequence>LIERMKKLLGCSEVELRLISGQMANITVFSGLVDYLNRVDRRVEPRRLRSVMKHHIGKGGHLSAQPMGALRNYVSIDPVTERWAVVNFPVSPDNPYQIDLPKTTELINQHKPELIILGKSMILHPEPVKELVKMTAGIKPKPIIMYDVAHVLGLLGPYFQEPLLEGADIVTASTHKTFFGTQRGIIASNMSEESDYFDLWGSIVRRAFPGSVSNHHLGTLLGLLMAAYEMNTYGRNYQRQVIANAKAFALALKRQGLQVEGDPEVN</sequence>
<reference evidence="4" key="1">
    <citation type="journal article" date="2014" name="Front. Microbiol.">
        <title>High frequency of phylogenetically diverse reductive dehalogenase-homologous genes in deep subseafloor sedimentary metagenomes.</title>
        <authorList>
            <person name="Kawai M."/>
            <person name="Futagami T."/>
            <person name="Toyoda A."/>
            <person name="Takaki Y."/>
            <person name="Nishi S."/>
            <person name="Hori S."/>
            <person name="Arai W."/>
            <person name="Tsubouchi T."/>
            <person name="Morono Y."/>
            <person name="Uchiyama I."/>
            <person name="Ito T."/>
            <person name="Fujiyama A."/>
            <person name="Inagaki F."/>
            <person name="Takami H."/>
        </authorList>
    </citation>
    <scope>NUCLEOTIDE SEQUENCE</scope>
    <source>
        <strain evidence="4">Expedition CK06-06</strain>
    </source>
</reference>
<gene>
    <name evidence="4" type="ORF">S01H1_41484</name>
</gene>